<keyword evidence="4" id="KW-0508">mRNA splicing</keyword>
<feature type="region of interest" description="Disordered" evidence="6">
    <location>
        <begin position="1"/>
        <end position="22"/>
    </location>
</feature>
<comment type="caution">
    <text evidence="8">The sequence shown here is derived from an EMBL/GenBank/DDBJ whole genome shotgun (WGS) entry which is preliminary data.</text>
</comment>
<evidence type="ECO:0000256" key="2">
    <source>
        <dbReference type="ARBA" id="ARBA00005371"/>
    </source>
</evidence>
<evidence type="ECO:0000259" key="7">
    <source>
        <dbReference type="Pfam" id="PF20636"/>
    </source>
</evidence>
<dbReference type="STRING" id="1182545.A0A072NYA9"/>
<feature type="region of interest" description="Disordered" evidence="6">
    <location>
        <begin position="66"/>
        <end position="173"/>
    </location>
</feature>
<proteinExistence type="inferred from homology"/>
<reference evidence="8 9" key="1">
    <citation type="submission" date="2013-03" db="EMBL/GenBank/DDBJ databases">
        <title>The Genome Sequence of Exophiala aquamarina CBS 119918.</title>
        <authorList>
            <consortium name="The Broad Institute Genomics Platform"/>
            <person name="Cuomo C."/>
            <person name="de Hoog S."/>
            <person name="Gorbushina A."/>
            <person name="Walker B."/>
            <person name="Young S.K."/>
            <person name="Zeng Q."/>
            <person name="Gargeya S."/>
            <person name="Fitzgerald M."/>
            <person name="Haas B."/>
            <person name="Abouelleil A."/>
            <person name="Allen A.W."/>
            <person name="Alvarado L."/>
            <person name="Arachchi H.M."/>
            <person name="Berlin A.M."/>
            <person name="Chapman S.B."/>
            <person name="Gainer-Dewar J."/>
            <person name="Goldberg J."/>
            <person name="Griggs A."/>
            <person name="Gujja S."/>
            <person name="Hansen M."/>
            <person name="Howarth C."/>
            <person name="Imamovic A."/>
            <person name="Ireland A."/>
            <person name="Larimer J."/>
            <person name="McCowan C."/>
            <person name="Murphy C."/>
            <person name="Pearson M."/>
            <person name="Poon T.W."/>
            <person name="Priest M."/>
            <person name="Roberts A."/>
            <person name="Saif S."/>
            <person name="Shea T."/>
            <person name="Sisk P."/>
            <person name="Sykes S."/>
            <person name="Wortman J."/>
            <person name="Nusbaum C."/>
            <person name="Birren B."/>
        </authorList>
    </citation>
    <scope>NUCLEOTIDE SEQUENCE [LARGE SCALE GENOMIC DNA]</scope>
    <source>
        <strain evidence="8 9">CBS 119918</strain>
    </source>
</reference>
<evidence type="ECO:0000256" key="3">
    <source>
        <dbReference type="ARBA" id="ARBA00022664"/>
    </source>
</evidence>
<dbReference type="GO" id="GO:0005634">
    <property type="term" value="C:nucleus"/>
    <property type="evidence" value="ECO:0007669"/>
    <property type="project" value="UniProtKB-SubCell"/>
</dbReference>
<dbReference type="Proteomes" id="UP000027920">
    <property type="component" value="Unassembled WGS sequence"/>
</dbReference>
<sequence length="208" mass="22884">MGKGNKHKPSQHRQGRHEANGGFAVSQAEIWDDSALIRSWNDALQEYEYYHSIHARGEDVEEVLRRAEQGELGEPDVAVDAGEWKDVNGTAEEEGHSAARKSHQTDANSADDNNEIEDGEVDESAQVHNEADTNHPHGFSQLPQPTATPIIGPQLPHPTSSSNTTAAKMAPSQDQTLENLKMAYYWAGYYSGLYDGQQKAKPQAQPLP</sequence>
<dbReference type="InterPro" id="IPR040424">
    <property type="entry name" value="Smn1"/>
</dbReference>
<dbReference type="CDD" id="cd22851">
    <property type="entry name" value="SMN_N"/>
    <property type="match status" value="1"/>
</dbReference>
<evidence type="ECO:0000313" key="9">
    <source>
        <dbReference type="Proteomes" id="UP000027920"/>
    </source>
</evidence>
<evidence type="ECO:0000256" key="4">
    <source>
        <dbReference type="ARBA" id="ARBA00023187"/>
    </source>
</evidence>
<dbReference type="GO" id="GO:0008380">
    <property type="term" value="P:RNA splicing"/>
    <property type="evidence" value="ECO:0007669"/>
    <property type="project" value="UniProtKB-KW"/>
</dbReference>
<gene>
    <name evidence="8" type="ORF">A1O9_11261</name>
</gene>
<dbReference type="EMBL" id="AMGV01000016">
    <property type="protein sequence ID" value="KEF52844.1"/>
    <property type="molecule type" value="Genomic_DNA"/>
</dbReference>
<dbReference type="GO" id="GO:0006397">
    <property type="term" value="P:mRNA processing"/>
    <property type="evidence" value="ECO:0007669"/>
    <property type="project" value="UniProtKB-KW"/>
</dbReference>
<keyword evidence="9" id="KW-1185">Reference proteome</keyword>
<dbReference type="OrthoDB" id="197400at2759"/>
<dbReference type="PANTHER" id="PTHR39267:SF1">
    <property type="entry name" value="SURVIVAL MOTOR NEURON PROTEIN"/>
    <property type="match status" value="1"/>
</dbReference>
<evidence type="ECO:0000313" key="8">
    <source>
        <dbReference type="EMBL" id="KEF52844.1"/>
    </source>
</evidence>
<feature type="domain" description="Survival Motor Neuron Gemin2-binding" evidence="7">
    <location>
        <begin position="28"/>
        <end position="45"/>
    </location>
</feature>
<dbReference type="AlphaFoldDB" id="A0A072NYA9"/>
<dbReference type="GeneID" id="25286161"/>
<keyword evidence="5" id="KW-0539">Nucleus</keyword>
<dbReference type="Pfam" id="PF20636">
    <property type="entry name" value="SMN_G2-BD"/>
    <property type="match status" value="1"/>
</dbReference>
<dbReference type="HOGENOM" id="CLU_093937_1_0_1"/>
<accession>A0A072NYA9</accession>
<feature type="compositionally biased region" description="Acidic residues" evidence="6">
    <location>
        <begin position="112"/>
        <end position="123"/>
    </location>
</feature>
<dbReference type="InterPro" id="IPR047313">
    <property type="entry name" value="SMN_C"/>
</dbReference>
<feature type="compositionally biased region" description="Basic residues" evidence="6">
    <location>
        <begin position="1"/>
        <end position="15"/>
    </location>
</feature>
<feature type="compositionally biased region" description="Polar residues" evidence="6">
    <location>
        <begin position="157"/>
        <end position="173"/>
    </location>
</feature>
<name>A0A072NYA9_9EURO</name>
<protein>
    <recommendedName>
        <fullName evidence="7">Survival Motor Neuron Gemin2-binding domain-containing protein</fullName>
    </recommendedName>
</protein>
<comment type="subcellular location">
    <subcellularLocation>
        <location evidence="1">Nucleus</location>
    </subcellularLocation>
</comment>
<dbReference type="RefSeq" id="XP_013255434.1">
    <property type="nucleotide sequence ID" value="XM_013399980.1"/>
</dbReference>
<evidence type="ECO:0000256" key="1">
    <source>
        <dbReference type="ARBA" id="ARBA00004123"/>
    </source>
</evidence>
<organism evidence="8 9">
    <name type="scientific">Exophiala aquamarina CBS 119918</name>
    <dbReference type="NCBI Taxonomy" id="1182545"/>
    <lineage>
        <taxon>Eukaryota</taxon>
        <taxon>Fungi</taxon>
        <taxon>Dikarya</taxon>
        <taxon>Ascomycota</taxon>
        <taxon>Pezizomycotina</taxon>
        <taxon>Eurotiomycetes</taxon>
        <taxon>Chaetothyriomycetidae</taxon>
        <taxon>Chaetothyriales</taxon>
        <taxon>Herpotrichiellaceae</taxon>
        <taxon>Exophiala</taxon>
    </lineage>
</organism>
<keyword evidence="3" id="KW-0507">mRNA processing</keyword>
<evidence type="ECO:0000256" key="6">
    <source>
        <dbReference type="SAM" id="MobiDB-lite"/>
    </source>
</evidence>
<dbReference type="VEuPathDB" id="FungiDB:A1O9_11261"/>
<dbReference type="InterPro" id="IPR049481">
    <property type="entry name" value="SMN_G2-BD"/>
</dbReference>
<dbReference type="PANTHER" id="PTHR39267">
    <property type="entry name" value="SURVIVAL MOTOR NEURON-LIKE PROTEIN 1"/>
    <property type="match status" value="1"/>
</dbReference>
<dbReference type="CDD" id="cd22852">
    <property type="entry name" value="SMN_C"/>
    <property type="match status" value="1"/>
</dbReference>
<comment type="similarity">
    <text evidence="2">Belongs to the SMN family.</text>
</comment>
<evidence type="ECO:0000256" key="5">
    <source>
        <dbReference type="ARBA" id="ARBA00023242"/>
    </source>
</evidence>